<reference evidence="13" key="1">
    <citation type="submission" date="2025-08" db="UniProtKB">
        <authorList>
            <consortium name="RefSeq"/>
        </authorList>
    </citation>
    <scope>IDENTIFICATION</scope>
</reference>
<feature type="compositionally biased region" description="Basic residues" evidence="8">
    <location>
        <begin position="1233"/>
        <end position="1247"/>
    </location>
</feature>
<keyword evidence="5" id="KW-0804">Transcription</keyword>
<dbReference type="InterPro" id="IPR027268">
    <property type="entry name" value="Peptidase_M4/M1_CTD_sf"/>
</dbReference>
<evidence type="ECO:0000259" key="11">
    <source>
        <dbReference type="Pfam" id="PF25577"/>
    </source>
</evidence>
<dbReference type="Pfam" id="PF25316">
    <property type="entry name" value="TAF2_3rd"/>
    <property type="match status" value="1"/>
</dbReference>
<evidence type="ECO:0000256" key="5">
    <source>
        <dbReference type="ARBA" id="ARBA00023163"/>
    </source>
</evidence>
<accession>A0A6I9RU60</accession>
<evidence type="ECO:0000256" key="4">
    <source>
        <dbReference type="ARBA" id="ARBA00023015"/>
    </source>
</evidence>
<keyword evidence="6" id="KW-0539">Nucleus</keyword>
<dbReference type="InterPro" id="IPR057345">
    <property type="entry name" value="Ig-like_TAF2"/>
</dbReference>
<proteinExistence type="inferred from homology"/>
<dbReference type="InterPro" id="IPR042097">
    <property type="entry name" value="Aminopeptidase_N-like_N_sf"/>
</dbReference>
<dbReference type="OrthoDB" id="308861at2759"/>
<evidence type="ECO:0000256" key="1">
    <source>
        <dbReference type="ARBA" id="ARBA00004123"/>
    </source>
</evidence>
<comment type="subcellular location">
    <subcellularLocation>
        <location evidence="1">Nucleus</location>
    </subcellularLocation>
</comment>
<keyword evidence="12" id="KW-1185">Reference proteome</keyword>
<feature type="region of interest" description="Disordered" evidence="8">
    <location>
        <begin position="610"/>
        <end position="631"/>
    </location>
</feature>
<name>A0A6I9RU60_ELAGV</name>
<evidence type="ECO:0000256" key="7">
    <source>
        <dbReference type="ARBA" id="ARBA00076306"/>
    </source>
</evidence>
<evidence type="ECO:0000259" key="9">
    <source>
        <dbReference type="Pfam" id="PF01433"/>
    </source>
</evidence>
<dbReference type="Pfam" id="PF25577">
    <property type="entry name" value="TPR_TAF2_C"/>
    <property type="match status" value="1"/>
</dbReference>
<dbReference type="GO" id="GO:0008270">
    <property type="term" value="F:zinc ion binding"/>
    <property type="evidence" value="ECO:0007669"/>
    <property type="project" value="InterPro"/>
</dbReference>
<organism evidence="12 13">
    <name type="scientific">Elaeis guineensis var. tenera</name>
    <name type="common">Oil palm</name>
    <dbReference type="NCBI Taxonomy" id="51953"/>
    <lineage>
        <taxon>Eukaryota</taxon>
        <taxon>Viridiplantae</taxon>
        <taxon>Streptophyta</taxon>
        <taxon>Embryophyta</taxon>
        <taxon>Tracheophyta</taxon>
        <taxon>Spermatophyta</taxon>
        <taxon>Magnoliopsida</taxon>
        <taxon>Liliopsida</taxon>
        <taxon>Arecaceae</taxon>
        <taxon>Arecoideae</taxon>
        <taxon>Cocoseae</taxon>
        <taxon>Elaeidinae</taxon>
        <taxon>Elaeis</taxon>
    </lineage>
</organism>
<feature type="domain" description="Transcription initiation factor TFIID subunit 2 Ig-like" evidence="10">
    <location>
        <begin position="519"/>
        <end position="662"/>
    </location>
</feature>
<dbReference type="RefSeq" id="XP_010932628.1">
    <property type="nucleotide sequence ID" value="XM_010934326.3"/>
</dbReference>
<dbReference type="InterPro" id="IPR016024">
    <property type="entry name" value="ARM-type_fold"/>
</dbReference>
<dbReference type="InterPro" id="IPR037813">
    <property type="entry name" value="TAF2"/>
</dbReference>
<dbReference type="KEGG" id="egu:105053233"/>
<evidence type="ECO:0000256" key="3">
    <source>
        <dbReference type="ARBA" id="ARBA00017363"/>
    </source>
</evidence>
<evidence type="ECO:0000256" key="8">
    <source>
        <dbReference type="SAM" id="MobiDB-lite"/>
    </source>
</evidence>
<dbReference type="GO" id="GO:0003682">
    <property type="term" value="F:chromatin binding"/>
    <property type="evidence" value="ECO:0007669"/>
    <property type="project" value="TreeGrafter"/>
</dbReference>
<dbReference type="GeneID" id="105053233"/>
<feature type="domain" description="Transcription initiation factor TFIID subunit 2 TPR repeats" evidence="11">
    <location>
        <begin position="665"/>
        <end position="985"/>
    </location>
</feature>
<dbReference type="Pfam" id="PF01433">
    <property type="entry name" value="Peptidase_M1"/>
    <property type="match status" value="1"/>
</dbReference>
<dbReference type="GO" id="GO:0008237">
    <property type="term" value="F:metallopeptidase activity"/>
    <property type="evidence" value="ECO:0007669"/>
    <property type="project" value="InterPro"/>
</dbReference>
<dbReference type="GO" id="GO:0006367">
    <property type="term" value="P:transcription initiation at RNA polymerase II promoter"/>
    <property type="evidence" value="ECO:0007669"/>
    <property type="project" value="TreeGrafter"/>
</dbReference>
<evidence type="ECO:0000256" key="2">
    <source>
        <dbReference type="ARBA" id="ARBA00010937"/>
    </source>
</evidence>
<feature type="region of interest" description="Disordered" evidence="8">
    <location>
        <begin position="1023"/>
        <end position="1046"/>
    </location>
</feature>
<evidence type="ECO:0000259" key="10">
    <source>
        <dbReference type="Pfam" id="PF25316"/>
    </source>
</evidence>
<dbReference type="GO" id="GO:0005669">
    <property type="term" value="C:transcription factor TFIID complex"/>
    <property type="evidence" value="ECO:0007669"/>
    <property type="project" value="InterPro"/>
</dbReference>
<dbReference type="GO" id="GO:0000976">
    <property type="term" value="F:transcription cis-regulatory region binding"/>
    <property type="evidence" value="ECO:0007669"/>
    <property type="project" value="TreeGrafter"/>
</dbReference>
<dbReference type="SUPFAM" id="SSF55486">
    <property type="entry name" value="Metalloproteases ('zincins'), catalytic domain"/>
    <property type="match status" value="1"/>
</dbReference>
<feature type="compositionally biased region" description="Basic and acidic residues" evidence="8">
    <location>
        <begin position="1095"/>
        <end position="1107"/>
    </location>
</feature>
<sequence>MAKPRKQKNEEQKPESSGGVVLHQKLCLSIDMDKRRIYGYTELKFVVPESGYVALYADNMNIRSVTVDGEIAEFEYSPHYQIVEDEKRFCSVSCPKSAADIACSIYTSSLDREMVPNLLITCHRSAKSINEQQDQENGGTMVQKSNGEQVVNGYNGHPVDKNVKLVRIDYWVERAETGIHFMDNVLHTDNQIRRAHCWFPCKDSILQRCSFDLEFTVNSNFVAVSNGNLLHQVLTNDDPPCKTYVYKLSTPVSAEWISLVVAPFEILPDIHNGIISHMCLSPNFLKLQNTVGFFHSAFSYYEDYLSTSFPFGSYKQIFIPPEMTISSMSLGASMCIFSSHLLFDDKVIDQTIDTRIKLAYALARQWFGVYITAEEPNDEWLLDGLAGFLTDIFIKRFLGNNEARYRRYKANCAVCKADVSSATALSFPAASSDLYGTQTIGLYGKIRSWKATAVLQMLEKQMGPDSFRKILQHIVCRARDSTRYMRMLGTKEFRHLANKVGNLERPFLKEFFPRWVETCGCPVMRMGLSYNKRRNMIELAVMRGCTEKTRVSGGNPDSEIREGETGWPGMMSIRVHELDGMYDHPVLPMAGESWQLLEIQCHSKLAAKRFQKQKKGSKPDGSDDNVDAVSTQDIRTGMDSPLLWIRVDPEMEYLAEIHCHQPVQMWINQLEKDKDVVAQSQAISMLQKLPQLSFSIVNALNSFLTDSKAFWRVRIEAAYALAYTASEETDLAGLLHLIKFYKSRRFDADIGLPRPNDFHDVPEYFVLEAIPHAVSLVRAADKKSPREAIEFVLQLLKYNDNNGNPYSDVYWLAALVQSIGGLEFGQQAVLLSSLLKRVDRLLQFDSLMPSYNGILTISCIRTLAQIALKMSTSIPLDRVCELIKPFRNIMRTSWKVRMEANRILLDLEFYCKGLDAALCLFMKFLEEEPSFRGQSKLALHVMHLCQVNVESQIDSDIACPTLVALLHLLASRKAFNNVFLRHHLFCILQVVVGRSPTLYGVPKINVHPVVAAETCTEQLSRPAPLKLKISKPQEPLRDTNPPHALPIAESAKDADPVSNVLPFAETAKEADTVSNCSERKNVVKIRVKQPVSSSKADDVDHQMDHSRGAQNEAELGPCSSVSVDAPTRGANEPLNVSNQNNEEVNSSHGHESRMTASIGSAKLVSKDEIGKELQCTADSRSDVLSKDQLSPVVNVSDGEAVAQKTSSLQTFSIGRHDGDGALLPMDDQEAKEKRKKDKKDKEKKRKREDKANKKDDPEYLERKRLKKEKKRMEKELAKMQKGEERTARDLRNVAKPVESQVAPAIGESKKSEQSVEPHVSVSRETSENTQSSLAPKVRIKIKSRVLETSNH</sequence>
<gene>
    <name evidence="13" type="primary">LOC105053233</name>
</gene>
<dbReference type="PANTHER" id="PTHR15137">
    <property type="entry name" value="TRANSCRIPTION INITIATION FACTOR TFIID"/>
    <property type="match status" value="1"/>
</dbReference>
<protein>
    <recommendedName>
        <fullName evidence="3">Transcription initiation factor TFIID subunit 2</fullName>
    </recommendedName>
    <alternativeName>
        <fullName evidence="7">TBP-associated factor 2</fullName>
    </alternativeName>
</protein>
<dbReference type="SUPFAM" id="SSF48371">
    <property type="entry name" value="ARM repeat"/>
    <property type="match status" value="1"/>
</dbReference>
<dbReference type="SUPFAM" id="SSF63737">
    <property type="entry name" value="Leukotriene A4 hydrolase N-terminal domain"/>
    <property type="match status" value="1"/>
</dbReference>
<comment type="similarity">
    <text evidence="2">Belongs to the TAF2 family.</text>
</comment>
<dbReference type="CDD" id="cd09839">
    <property type="entry name" value="M1_like_TAF2"/>
    <property type="match status" value="1"/>
</dbReference>
<feature type="compositionally biased region" description="Basic and acidic residues" evidence="8">
    <location>
        <begin position="1248"/>
        <end position="1262"/>
    </location>
</feature>
<dbReference type="FunFam" id="2.60.40.1730:FF:000015">
    <property type="entry name" value="Transcription initiation factor TFIID subunit 2"/>
    <property type="match status" value="1"/>
</dbReference>
<dbReference type="InterPro" id="IPR057991">
    <property type="entry name" value="TPR_TAF2_C"/>
</dbReference>
<dbReference type="InParanoid" id="A0A6I9RU60"/>
<dbReference type="Gene3D" id="2.60.40.1730">
    <property type="entry name" value="tricorn interacting facor f3 domain"/>
    <property type="match status" value="1"/>
</dbReference>
<keyword evidence="4" id="KW-0805">Transcription regulation</keyword>
<evidence type="ECO:0000256" key="6">
    <source>
        <dbReference type="ARBA" id="ARBA00023242"/>
    </source>
</evidence>
<evidence type="ECO:0000313" key="12">
    <source>
        <dbReference type="Proteomes" id="UP000504607"/>
    </source>
</evidence>
<feature type="region of interest" description="Disordered" evidence="8">
    <location>
        <begin position="1084"/>
        <end position="1154"/>
    </location>
</feature>
<feature type="compositionally biased region" description="Polar residues" evidence="8">
    <location>
        <begin position="1203"/>
        <end position="1212"/>
    </location>
</feature>
<dbReference type="InterPro" id="IPR014782">
    <property type="entry name" value="Peptidase_M1_dom"/>
</dbReference>
<dbReference type="FunFam" id="1.10.390.10:FF:000011">
    <property type="entry name" value="Transcription initiation factor TFIID subunit"/>
    <property type="match status" value="1"/>
</dbReference>
<feature type="region of interest" description="Disordered" evidence="8">
    <location>
        <begin position="1200"/>
        <end position="1351"/>
    </location>
</feature>
<feature type="compositionally biased region" description="Low complexity" evidence="8">
    <location>
        <begin position="1135"/>
        <end position="1147"/>
    </location>
</feature>
<dbReference type="GO" id="GO:0016251">
    <property type="term" value="F:RNA polymerase II general transcription initiation factor activity"/>
    <property type="evidence" value="ECO:0007669"/>
    <property type="project" value="TreeGrafter"/>
</dbReference>
<dbReference type="Proteomes" id="UP000504607">
    <property type="component" value="Chromosome 10"/>
</dbReference>
<feature type="compositionally biased region" description="Basic and acidic residues" evidence="8">
    <location>
        <begin position="1270"/>
        <end position="1292"/>
    </location>
</feature>
<dbReference type="Gene3D" id="1.10.390.10">
    <property type="entry name" value="Neutral Protease Domain 2"/>
    <property type="match status" value="1"/>
</dbReference>
<feature type="domain" description="Peptidase M1 membrane alanine aminopeptidase" evidence="9">
    <location>
        <begin position="296"/>
        <end position="476"/>
    </location>
</feature>
<evidence type="ECO:0000313" key="13">
    <source>
        <dbReference type="RefSeq" id="XP_010932628.1"/>
    </source>
</evidence>
<dbReference type="PANTHER" id="PTHR15137:SF9">
    <property type="entry name" value="TRANSCRIPTION INITIATION FACTOR TFIID SUBUNIT 2"/>
    <property type="match status" value="1"/>
</dbReference>